<dbReference type="PANTHER" id="PTHR40267:SF1">
    <property type="entry name" value="BLR3294 PROTEIN"/>
    <property type="match status" value="1"/>
</dbReference>
<accession>A0A561QGA7</accession>
<organism evidence="1 2">
    <name type="scientific">Neorhizobium alkalisoli</name>
    <dbReference type="NCBI Taxonomy" id="528178"/>
    <lineage>
        <taxon>Bacteria</taxon>
        <taxon>Pseudomonadati</taxon>
        <taxon>Pseudomonadota</taxon>
        <taxon>Alphaproteobacteria</taxon>
        <taxon>Hyphomicrobiales</taxon>
        <taxon>Rhizobiaceae</taxon>
        <taxon>Rhizobium/Agrobacterium group</taxon>
        <taxon>Neorhizobium</taxon>
    </lineage>
</organism>
<comment type="caution">
    <text evidence="1">The sequence shown here is derived from an EMBL/GenBank/DDBJ whole genome shotgun (WGS) entry which is preliminary data.</text>
</comment>
<keyword evidence="2" id="KW-1185">Reference proteome</keyword>
<dbReference type="AlphaFoldDB" id="A0A561QGA7"/>
<dbReference type="Proteomes" id="UP000320653">
    <property type="component" value="Unassembled WGS sequence"/>
</dbReference>
<keyword evidence="1" id="KW-0413">Isomerase</keyword>
<evidence type="ECO:0000313" key="1">
    <source>
        <dbReference type="EMBL" id="TWF49399.1"/>
    </source>
</evidence>
<reference evidence="1 2" key="1">
    <citation type="submission" date="2019-06" db="EMBL/GenBank/DDBJ databases">
        <title>Sorghum-associated microbial communities from plants grown in Nebraska, USA.</title>
        <authorList>
            <person name="Schachtman D."/>
        </authorList>
    </citation>
    <scope>NUCLEOTIDE SEQUENCE [LARGE SCALE GENOMIC DNA]</scope>
    <source>
        <strain evidence="1 2">1225</strain>
    </source>
</reference>
<protein>
    <submittedName>
        <fullName evidence="1">Maleate isomerase</fullName>
    </submittedName>
</protein>
<dbReference type="GO" id="GO:0016853">
    <property type="term" value="F:isomerase activity"/>
    <property type="evidence" value="ECO:0007669"/>
    <property type="project" value="UniProtKB-KW"/>
</dbReference>
<sequence length="258" mass="26962">MSVAYAPKGLVGVFTPQANTTVEPEMALMTPPGMAFLNARMTSTAGTITERLVDYMGQFPAQLSQFANAPLDVVAIACTGASYLIGKDAEDVLLKQISDKAGGPAITGATASLAALSALGAKRIGLVSPYNSALDAESAGYWRSRGLDVVAEVSAYRETEEFHPIYSLDAAAAAKALKELEGEDLDAVLMLGTGMPTLDAIAAQPFLGKAPVLSCMLCLGWHAAALVDPKFDGKAGLLDWVRGGIWKEALRRSRGVVA</sequence>
<dbReference type="EMBL" id="VIWP01000008">
    <property type="protein sequence ID" value="TWF49399.1"/>
    <property type="molecule type" value="Genomic_DNA"/>
</dbReference>
<dbReference type="InterPro" id="IPR053714">
    <property type="entry name" value="Iso_Racemase_Enz_sf"/>
</dbReference>
<dbReference type="OrthoDB" id="9816064at2"/>
<name>A0A561QGA7_9HYPH</name>
<dbReference type="InterPro" id="IPR026286">
    <property type="entry name" value="MaiA/AMDase"/>
</dbReference>
<dbReference type="PANTHER" id="PTHR40267">
    <property type="entry name" value="BLR3294 PROTEIN"/>
    <property type="match status" value="1"/>
</dbReference>
<dbReference type="Gene3D" id="3.40.50.12500">
    <property type="match status" value="1"/>
</dbReference>
<evidence type="ECO:0000313" key="2">
    <source>
        <dbReference type="Proteomes" id="UP000320653"/>
    </source>
</evidence>
<gene>
    <name evidence="1" type="ORF">FHW37_10869</name>
</gene>
<dbReference type="RefSeq" id="WP_145641405.1">
    <property type="nucleotide sequence ID" value="NZ_VIWP01000008.1"/>
</dbReference>
<proteinExistence type="predicted"/>
<dbReference type="Pfam" id="PF17645">
    <property type="entry name" value="Amdase"/>
    <property type="match status" value="1"/>
</dbReference>